<evidence type="ECO:0000313" key="4">
    <source>
        <dbReference type="EMBL" id="KAF7336437.1"/>
    </source>
</evidence>
<evidence type="ECO:0000259" key="3">
    <source>
        <dbReference type="Pfam" id="PF24883"/>
    </source>
</evidence>
<dbReference type="Pfam" id="PF24883">
    <property type="entry name" value="NPHP3_N"/>
    <property type="match status" value="1"/>
</dbReference>
<dbReference type="InterPro" id="IPR027417">
    <property type="entry name" value="P-loop_NTPase"/>
</dbReference>
<dbReference type="InterPro" id="IPR056884">
    <property type="entry name" value="NPHP3-like_N"/>
</dbReference>
<comment type="caution">
    <text evidence="4">The sequence shown here is derived from an EMBL/GenBank/DDBJ whole genome shotgun (WGS) entry which is preliminary data.</text>
</comment>
<accession>A0A8H6X8K7</accession>
<protein>
    <submittedName>
        <fullName evidence="4">AAA-16 domain-containing protein</fullName>
    </submittedName>
</protein>
<dbReference type="Proteomes" id="UP000623467">
    <property type="component" value="Unassembled WGS sequence"/>
</dbReference>
<dbReference type="CDD" id="cd21037">
    <property type="entry name" value="MLKL_NTD"/>
    <property type="match status" value="1"/>
</dbReference>
<evidence type="ECO:0000256" key="2">
    <source>
        <dbReference type="SAM" id="Coils"/>
    </source>
</evidence>
<sequence>MSSHRVAQTFDIVLDNAPTILEVAGDALSLLPIPGLTLAVKGLSGIVDAVKATRVNGGARRAFMAEVMALSNTLKNMLRQTDAAVQGVVGDKDAEKALIQDIERSQVLLLRVQTLESTINNLKNRMKDLKGGPGIRGFLKGVIYSSQNEGTLTDMKEKLASAIRVFTFEGQVSIETVLGDVIGNAKELIQNTKEIRRAQQKEDDEKVLDAIPRESAGYRCVDELKSGFLDGTRAELLQELDSWSAGEFPEDDPKQVYFLSGGAGLGKSSIAHRLCTCLGEPTLGASFFFGRGNIESTRRFFSTLAYQLAMSQPAIRPHIVDAAREHHKQGHEQQMRYTFEDLLRAPLASASLSTHSPVVIVVDGLDECKERDKIPVLLQFVLEIVCAHPGIRVFIAARPEPHILSALASAETTATVYHRSLEDTLDEWAGDVQYYLEETIPKMSPYNGFVRDHPEFLERLISRANGVFIFARIAVNFLDTNRNHPNPQDQFELLLSPVGGAGLSPLDALYLQILISAFPPEELRRSPSRHSQLQSFLTIIALQRRPLTPEAMELLWSGLSKANAIWMTDQLRSALLMDSNGCVLPLHATFGEFLVDQNRCTDPLYRVNSSRGHGKLALRCIAAFTFENMSGYLTAADGALLKQFIFNAKSDWDVHLGQAEVNDELKKYIEQLISAQIPCYARALGWKEDAEPGFCAATRQWLKGSEDAAQISIEYAKSVAYSERWWEIALESPSLRTNAEATLPNIEAENIVHRSLRILGRLDNDESQLVVTSSDIARYEAAHKELVKRIWDEDMQEIWFNPKLGHLDFSYFDKENPTEAIL</sequence>
<evidence type="ECO:0000256" key="1">
    <source>
        <dbReference type="ARBA" id="ARBA00022737"/>
    </source>
</evidence>
<dbReference type="PANTHER" id="PTHR10039:SF17">
    <property type="entry name" value="FUNGAL STAND N-TERMINAL GOODBYE DOMAIN-CONTAINING PROTEIN-RELATED"/>
    <property type="match status" value="1"/>
</dbReference>
<gene>
    <name evidence="4" type="ORF">MSAN_02297700</name>
</gene>
<evidence type="ECO:0000313" key="5">
    <source>
        <dbReference type="Proteomes" id="UP000623467"/>
    </source>
</evidence>
<dbReference type="Gene3D" id="3.40.50.300">
    <property type="entry name" value="P-loop containing nucleotide triphosphate hydrolases"/>
    <property type="match status" value="1"/>
</dbReference>
<organism evidence="4 5">
    <name type="scientific">Mycena sanguinolenta</name>
    <dbReference type="NCBI Taxonomy" id="230812"/>
    <lineage>
        <taxon>Eukaryota</taxon>
        <taxon>Fungi</taxon>
        <taxon>Dikarya</taxon>
        <taxon>Basidiomycota</taxon>
        <taxon>Agaricomycotina</taxon>
        <taxon>Agaricomycetes</taxon>
        <taxon>Agaricomycetidae</taxon>
        <taxon>Agaricales</taxon>
        <taxon>Marasmiineae</taxon>
        <taxon>Mycenaceae</taxon>
        <taxon>Mycena</taxon>
    </lineage>
</organism>
<dbReference type="OrthoDB" id="2892288at2759"/>
<keyword evidence="1" id="KW-0677">Repeat</keyword>
<dbReference type="InterPro" id="IPR059179">
    <property type="entry name" value="MLKL-like_MCAfunc"/>
</dbReference>
<feature type="coiled-coil region" evidence="2">
    <location>
        <begin position="105"/>
        <end position="132"/>
    </location>
</feature>
<dbReference type="AlphaFoldDB" id="A0A8H6X8K7"/>
<keyword evidence="2" id="KW-0175">Coiled coil</keyword>
<reference evidence="4" key="1">
    <citation type="submission" date="2020-05" db="EMBL/GenBank/DDBJ databases">
        <title>Mycena genomes resolve the evolution of fungal bioluminescence.</title>
        <authorList>
            <person name="Tsai I.J."/>
        </authorList>
    </citation>
    <scope>NUCLEOTIDE SEQUENCE</scope>
    <source>
        <strain evidence="4">160909Yilan</strain>
    </source>
</reference>
<dbReference type="PANTHER" id="PTHR10039">
    <property type="entry name" value="AMELOGENIN"/>
    <property type="match status" value="1"/>
</dbReference>
<keyword evidence="5" id="KW-1185">Reference proteome</keyword>
<proteinExistence type="predicted"/>
<name>A0A8H6X8K7_9AGAR</name>
<dbReference type="EMBL" id="JACAZH010000037">
    <property type="protein sequence ID" value="KAF7336437.1"/>
    <property type="molecule type" value="Genomic_DNA"/>
</dbReference>
<feature type="domain" description="Nephrocystin 3-like N-terminal" evidence="3">
    <location>
        <begin position="251"/>
        <end position="398"/>
    </location>
</feature>
<dbReference type="SUPFAM" id="SSF52540">
    <property type="entry name" value="P-loop containing nucleoside triphosphate hydrolases"/>
    <property type="match status" value="1"/>
</dbReference>